<dbReference type="RefSeq" id="WP_150444593.1">
    <property type="nucleotide sequence ID" value="NZ_VYQE01000002.1"/>
</dbReference>
<comment type="caution">
    <text evidence="1">The sequence shown here is derived from an EMBL/GenBank/DDBJ whole genome shotgun (WGS) entry which is preliminary data.</text>
</comment>
<organism evidence="1 2">
    <name type="scientific">Histidinibacterium aquaticum</name>
    <dbReference type="NCBI Taxonomy" id="2613962"/>
    <lineage>
        <taxon>Bacteria</taxon>
        <taxon>Pseudomonadati</taxon>
        <taxon>Pseudomonadota</taxon>
        <taxon>Alphaproteobacteria</taxon>
        <taxon>Rhodobacterales</taxon>
        <taxon>Paracoccaceae</taxon>
        <taxon>Histidinibacterium</taxon>
    </lineage>
</organism>
<evidence type="ECO:0000313" key="2">
    <source>
        <dbReference type="Proteomes" id="UP000326554"/>
    </source>
</evidence>
<dbReference type="PROSITE" id="PS51257">
    <property type="entry name" value="PROKAR_LIPOPROTEIN"/>
    <property type="match status" value="1"/>
</dbReference>
<protein>
    <submittedName>
        <fullName evidence="1">Uncharacterized protein</fullName>
    </submittedName>
</protein>
<accession>A0A5J5GLP5</accession>
<dbReference type="AlphaFoldDB" id="A0A5J5GLP5"/>
<reference evidence="1 2" key="1">
    <citation type="submission" date="2019-09" db="EMBL/GenBank/DDBJ databases">
        <authorList>
            <person name="Park J.-S."/>
            <person name="Choi H.-J."/>
        </authorList>
    </citation>
    <scope>NUCLEOTIDE SEQUENCE [LARGE SCALE GENOMIC DNA]</scope>
    <source>
        <strain evidence="1 2">176SS1-4</strain>
    </source>
</reference>
<evidence type="ECO:0000313" key="1">
    <source>
        <dbReference type="EMBL" id="KAA9009060.1"/>
    </source>
</evidence>
<gene>
    <name evidence="1" type="ORF">F3S47_07330</name>
</gene>
<keyword evidence="2" id="KW-1185">Reference proteome</keyword>
<sequence length="156" mass="16190">MPIAAARSAVLAIALAGCAGELPEGPERASPVAAEDSPRAFFRSYPEGLFDAFALTCGGPGQSTVRPADSEIRCESLPPVEAAAALILAFDGTVDDLPRAVTSVASQEAQGGFVVTADTYIRVPQKDGGARIVRQRNAERDAVIRQLLTRAGGDPI</sequence>
<dbReference type="Proteomes" id="UP000326554">
    <property type="component" value="Unassembled WGS sequence"/>
</dbReference>
<name>A0A5J5GLP5_9RHOB</name>
<dbReference type="EMBL" id="VYQE01000002">
    <property type="protein sequence ID" value="KAA9009060.1"/>
    <property type="molecule type" value="Genomic_DNA"/>
</dbReference>
<proteinExistence type="predicted"/>